<dbReference type="GO" id="GO:0006310">
    <property type="term" value="P:DNA recombination"/>
    <property type="evidence" value="ECO:0007669"/>
    <property type="project" value="InterPro"/>
</dbReference>
<reference evidence="11" key="1">
    <citation type="submission" date="2020-05" db="EMBL/GenBank/DDBJ databases">
        <authorList>
            <person name="Chiriac C."/>
            <person name="Salcher M."/>
            <person name="Ghai R."/>
            <person name="Kavagutti S V."/>
        </authorList>
    </citation>
    <scope>NUCLEOTIDE SEQUENCE</scope>
</reference>
<feature type="coiled-coil region" evidence="9">
    <location>
        <begin position="212"/>
        <end position="239"/>
    </location>
</feature>
<dbReference type="GO" id="GO:0005524">
    <property type="term" value="F:ATP binding"/>
    <property type="evidence" value="ECO:0007669"/>
    <property type="project" value="UniProtKB-KW"/>
</dbReference>
<dbReference type="PANTHER" id="PTHR11059:SF0">
    <property type="entry name" value="DNA REPAIR PROTEIN RECN"/>
    <property type="match status" value="1"/>
</dbReference>
<evidence type="ECO:0000256" key="7">
    <source>
        <dbReference type="ARBA" id="ARBA00023204"/>
    </source>
</evidence>
<dbReference type="SMART" id="SM00382">
    <property type="entry name" value="AAA"/>
    <property type="match status" value="1"/>
</dbReference>
<evidence type="ECO:0000256" key="6">
    <source>
        <dbReference type="ARBA" id="ARBA00022840"/>
    </source>
</evidence>
<dbReference type="PIRSF" id="PIRSF003128">
    <property type="entry name" value="RecN"/>
    <property type="match status" value="1"/>
</dbReference>
<dbReference type="CDD" id="cd03241">
    <property type="entry name" value="ABC_RecN"/>
    <property type="match status" value="1"/>
</dbReference>
<dbReference type="InterPro" id="IPR004604">
    <property type="entry name" value="DNA_recomb/repair_RecN"/>
</dbReference>
<dbReference type="GO" id="GO:0043590">
    <property type="term" value="C:bacterial nucleoid"/>
    <property type="evidence" value="ECO:0007669"/>
    <property type="project" value="TreeGrafter"/>
</dbReference>
<dbReference type="Pfam" id="PF02463">
    <property type="entry name" value="SMC_N"/>
    <property type="match status" value="1"/>
</dbReference>
<accession>A0A6J6F6S8</accession>
<keyword evidence="7" id="KW-0234">DNA repair</keyword>
<gene>
    <name evidence="11" type="ORF">UFOPK1767_00511</name>
</gene>
<comment type="similarity">
    <text evidence="2">Belongs to the RecN family.</text>
</comment>
<evidence type="ECO:0000256" key="5">
    <source>
        <dbReference type="ARBA" id="ARBA00022763"/>
    </source>
</evidence>
<evidence type="ECO:0000256" key="1">
    <source>
        <dbReference type="ARBA" id="ARBA00003618"/>
    </source>
</evidence>
<evidence type="ECO:0000256" key="4">
    <source>
        <dbReference type="ARBA" id="ARBA00022741"/>
    </source>
</evidence>
<keyword evidence="9" id="KW-0175">Coiled coil</keyword>
<sequence>MIHEISIHDLGVIQSATLSLTPGFTAITGETGAGKTMVVSALGLLLGDRADSGVVRHSAERAQVSGRWTITDPAVVARVTELGGVLDDHELVVTRAVSSEGRSKVVVGGAPTPVGALSDIGDHLVAIHGQSEQLRLRSQTAQRESLDRFAGDSVRTPLSEYQTIFRRWIDSIARRDSMTKDASERIREAEELRAAVAAIDAVAPVAGEDVALKAKAERLSNSEELRRAAQEAHEALSADDAEFDAVSLVESARRALERVTNHDSAIETLLTRISEASIVVREAAQSVSAYAAGLELDGGDLEQVHERTAEITALVRAYGPTLDDVLALWSTASDRLFDLDRSDDVLEELSATIAADEESLDALATRISAARDDAAQRLSGAVTTELHALSMPTAEFVVRVAPQSGTDFFAHGRDAVEMLMRPHPGGDPKPVTKTASGGELSRVMLAIEVVIASTDTVPTLVFDEVDAGVGGASAIEIGRRLAILAKSAQVIVVTHLPQVAAFATNHLRIIKDTSGAITESTITRLDGDERVEEMARLLSGTPDSDNARAHAAEMLNSANQWRGENG</sequence>
<dbReference type="GO" id="GO:0009432">
    <property type="term" value="P:SOS response"/>
    <property type="evidence" value="ECO:0007669"/>
    <property type="project" value="TreeGrafter"/>
</dbReference>
<keyword evidence="6" id="KW-0067">ATP-binding</keyword>
<protein>
    <recommendedName>
        <fullName evidence="3">DNA repair protein RecN</fullName>
    </recommendedName>
    <alternativeName>
        <fullName evidence="8">Recombination protein N</fullName>
    </alternativeName>
</protein>
<dbReference type="InterPro" id="IPR027417">
    <property type="entry name" value="P-loop_NTPase"/>
</dbReference>
<comment type="function">
    <text evidence="1">May be involved in recombinational repair of damaged DNA.</text>
</comment>
<dbReference type="PANTHER" id="PTHR11059">
    <property type="entry name" value="DNA REPAIR PROTEIN RECN"/>
    <property type="match status" value="1"/>
</dbReference>
<feature type="domain" description="AAA+ ATPase" evidence="10">
    <location>
        <begin position="21"/>
        <end position="513"/>
    </location>
</feature>
<keyword evidence="4" id="KW-0547">Nucleotide-binding</keyword>
<name>A0A6J6F6S8_9ZZZZ</name>
<proteinExistence type="inferred from homology"/>
<evidence type="ECO:0000256" key="2">
    <source>
        <dbReference type="ARBA" id="ARBA00009441"/>
    </source>
</evidence>
<dbReference type="GO" id="GO:0006281">
    <property type="term" value="P:DNA repair"/>
    <property type="evidence" value="ECO:0007669"/>
    <property type="project" value="UniProtKB-KW"/>
</dbReference>
<dbReference type="NCBIfam" id="TIGR00634">
    <property type="entry name" value="recN"/>
    <property type="match status" value="1"/>
</dbReference>
<dbReference type="FunFam" id="3.40.50.300:FF:000356">
    <property type="entry name" value="DNA repair protein RecN"/>
    <property type="match status" value="1"/>
</dbReference>
<dbReference type="InterPro" id="IPR003593">
    <property type="entry name" value="AAA+_ATPase"/>
</dbReference>
<evidence type="ECO:0000256" key="3">
    <source>
        <dbReference type="ARBA" id="ARBA00021315"/>
    </source>
</evidence>
<evidence type="ECO:0000313" key="11">
    <source>
        <dbReference type="EMBL" id="CAB4584007.1"/>
    </source>
</evidence>
<dbReference type="Gene3D" id="3.40.50.300">
    <property type="entry name" value="P-loop containing nucleotide triphosphate hydrolases"/>
    <property type="match status" value="2"/>
</dbReference>
<dbReference type="EMBL" id="CAEZTZ010000051">
    <property type="protein sequence ID" value="CAB4584007.1"/>
    <property type="molecule type" value="Genomic_DNA"/>
</dbReference>
<organism evidence="11">
    <name type="scientific">freshwater metagenome</name>
    <dbReference type="NCBI Taxonomy" id="449393"/>
    <lineage>
        <taxon>unclassified sequences</taxon>
        <taxon>metagenomes</taxon>
        <taxon>ecological metagenomes</taxon>
    </lineage>
</organism>
<dbReference type="AlphaFoldDB" id="A0A6J6F6S8"/>
<evidence type="ECO:0000256" key="9">
    <source>
        <dbReference type="SAM" id="Coils"/>
    </source>
</evidence>
<dbReference type="SUPFAM" id="SSF52540">
    <property type="entry name" value="P-loop containing nucleoside triphosphate hydrolases"/>
    <property type="match status" value="1"/>
</dbReference>
<keyword evidence="5" id="KW-0227">DNA damage</keyword>
<evidence type="ECO:0000256" key="8">
    <source>
        <dbReference type="ARBA" id="ARBA00033408"/>
    </source>
</evidence>
<evidence type="ECO:0000259" key="10">
    <source>
        <dbReference type="SMART" id="SM00382"/>
    </source>
</evidence>
<dbReference type="InterPro" id="IPR003395">
    <property type="entry name" value="RecF/RecN/SMC_N"/>
</dbReference>